<dbReference type="Proteomes" id="UP000683360">
    <property type="component" value="Unassembled WGS sequence"/>
</dbReference>
<protein>
    <submittedName>
        <fullName evidence="1">Uncharacterized protein</fullName>
    </submittedName>
</protein>
<evidence type="ECO:0000313" key="1">
    <source>
        <dbReference type="EMBL" id="CAG2195412.1"/>
    </source>
</evidence>
<reference evidence="1" key="1">
    <citation type="submission" date="2021-03" db="EMBL/GenBank/DDBJ databases">
        <authorList>
            <person name="Bekaert M."/>
        </authorList>
    </citation>
    <scope>NUCLEOTIDE SEQUENCE</scope>
</reference>
<comment type="caution">
    <text evidence="1">The sequence shown here is derived from an EMBL/GenBank/DDBJ whole genome shotgun (WGS) entry which is preliminary data.</text>
</comment>
<evidence type="ECO:0000313" key="2">
    <source>
        <dbReference type="Proteomes" id="UP000683360"/>
    </source>
</evidence>
<accession>A0A8S3QLJ8</accession>
<gene>
    <name evidence="1" type="ORF">MEDL_10355</name>
</gene>
<keyword evidence="2" id="KW-1185">Reference proteome</keyword>
<name>A0A8S3QLJ8_MYTED</name>
<organism evidence="1 2">
    <name type="scientific">Mytilus edulis</name>
    <name type="common">Blue mussel</name>
    <dbReference type="NCBI Taxonomy" id="6550"/>
    <lineage>
        <taxon>Eukaryota</taxon>
        <taxon>Metazoa</taxon>
        <taxon>Spiralia</taxon>
        <taxon>Lophotrochozoa</taxon>
        <taxon>Mollusca</taxon>
        <taxon>Bivalvia</taxon>
        <taxon>Autobranchia</taxon>
        <taxon>Pteriomorphia</taxon>
        <taxon>Mytilida</taxon>
        <taxon>Mytiloidea</taxon>
        <taxon>Mytilidae</taxon>
        <taxon>Mytilinae</taxon>
        <taxon>Mytilus</taxon>
    </lineage>
</organism>
<dbReference type="EMBL" id="CAJPWZ010000517">
    <property type="protein sequence ID" value="CAG2195412.1"/>
    <property type="molecule type" value="Genomic_DNA"/>
</dbReference>
<proteinExistence type="predicted"/>
<sequence>MGCCLSVPPNNQRVISCPEHTTINIHDVWNSNKHGCPAYKQIHKIYIRNFKIHCEGDFYFYMFYERKKRRYRNSIQKPRRKLDTRSNPTYESETDVKINYSQNLNMESSIYTEPVELENDQDIVRTPHDYVNTDNITYDYARESNYLKDDTSENMEQEVGGTYQTKEMNYNTYSHLQDTFIDSDDTTYDHAIHNTIIEMSENDYCVSRCQMSDDDYDVSGNHNRSNHMDSSNNIYN</sequence>
<dbReference type="AlphaFoldDB" id="A0A8S3QLJ8"/>